<dbReference type="GO" id="GO:0016740">
    <property type="term" value="F:transferase activity"/>
    <property type="evidence" value="ECO:0007669"/>
    <property type="project" value="UniProtKB-KW"/>
</dbReference>
<dbReference type="AlphaFoldDB" id="A0A5S9PI34"/>
<dbReference type="InterPro" id="IPR001763">
    <property type="entry name" value="Rhodanese-like_dom"/>
</dbReference>
<dbReference type="PROSITE" id="PS50206">
    <property type="entry name" value="RHODANESE_3"/>
    <property type="match status" value="1"/>
</dbReference>
<protein>
    <submittedName>
        <fullName evidence="2">Sulfurtransferase</fullName>
        <ecNumber evidence="2">2.8.1.-</ecNumber>
    </submittedName>
</protein>
<name>A0A5S9PI34_MYCVN</name>
<reference evidence="2 3" key="1">
    <citation type="submission" date="2019-11" db="EMBL/GenBank/DDBJ databases">
        <authorList>
            <person name="Holert J."/>
        </authorList>
    </citation>
    <scope>NUCLEOTIDE SEQUENCE [LARGE SCALE GENOMIC DNA]</scope>
    <source>
        <strain evidence="2">BC8_1</strain>
    </source>
</reference>
<dbReference type="PANTHER" id="PTHR43031">
    <property type="entry name" value="FAD-DEPENDENT OXIDOREDUCTASE"/>
    <property type="match status" value="1"/>
</dbReference>
<dbReference type="Proteomes" id="UP000430146">
    <property type="component" value="Unassembled WGS sequence"/>
</dbReference>
<keyword evidence="3" id="KW-1185">Reference proteome</keyword>
<evidence type="ECO:0000259" key="1">
    <source>
        <dbReference type="PROSITE" id="PS50206"/>
    </source>
</evidence>
<keyword evidence="2" id="KW-0808">Transferase</keyword>
<feature type="domain" description="Rhodanese" evidence="1">
    <location>
        <begin position="38"/>
        <end position="130"/>
    </location>
</feature>
<dbReference type="SUPFAM" id="SSF52821">
    <property type="entry name" value="Rhodanese/Cell cycle control phosphatase"/>
    <property type="match status" value="1"/>
</dbReference>
<accession>A0A5S9PI34</accession>
<evidence type="ECO:0000313" key="2">
    <source>
        <dbReference type="EMBL" id="CAA0103659.1"/>
    </source>
</evidence>
<dbReference type="InterPro" id="IPR036873">
    <property type="entry name" value="Rhodanese-like_dom_sf"/>
</dbReference>
<dbReference type="RefSeq" id="WP_159229708.1">
    <property type="nucleotide sequence ID" value="NZ_CACSIP010000009.1"/>
</dbReference>
<evidence type="ECO:0000313" key="3">
    <source>
        <dbReference type="Proteomes" id="UP000430146"/>
    </source>
</evidence>
<dbReference type="EMBL" id="CACSIP010000009">
    <property type="protein sequence ID" value="CAA0103659.1"/>
    <property type="molecule type" value="Genomic_DNA"/>
</dbReference>
<dbReference type="EC" id="2.8.1.-" evidence="2"/>
<dbReference type="Gene3D" id="3.40.250.10">
    <property type="entry name" value="Rhodanese-like domain"/>
    <property type="match status" value="1"/>
</dbReference>
<dbReference type="Pfam" id="PF00581">
    <property type="entry name" value="Rhodanese"/>
    <property type="match status" value="1"/>
</dbReference>
<dbReference type="SMART" id="SM00450">
    <property type="entry name" value="RHOD"/>
    <property type="match status" value="1"/>
</dbReference>
<gene>
    <name evidence="2" type="ORF">AELLOGFF_03438</name>
</gene>
<proteinExistence type="predicted"/>
<dbReference type="InterPro" id="IPR050229">
    <property type="entry name" value="GlpE_sulfurtransferase"/>
</dbReference>
<dbReference type="PANTHER" id="PTHR43031:SF1">
    <property type="entry name" value="PYRIDINE NUCLEOTIDE-DISULPHIDE OXIDOREDUCTASE"/>
    <property type="match status" value="1"/>
</dbReference>
<dbReference type="OrthoDB" id="9802991at2"/>
<sequence>MTATTATTADAELSAHAFFAAKLAHEIDSADLAAARAAGRAPIVVDTRSAAAWDRGHLPGAVHIPGSELAQRAGTELPDRDADIVVYCWGPGCNGATRAAFTLSGMGYRRVRELIGGFEYWAREGFSIVDQQGRTRRPVDELTAVPNQDGHARVETAVRG</sequence>
<organism evidence="2 3">
    <name type="scientific">Mycolicibacterium vanbaalenii</name>
    <name type="common">Mycobacterium vanbaalenii</name>
    <dbReference type="NCBI Taxonomy" id="110539"/>
    <lineage>
        <taxon>Bacteria</taxon>
        <taxon>Bacillati</taxon>
        <taxon>Actinomycetota</taxon>
        <taxon>Actinomycetes</taxon>
        <taxon>Mycobacteriales</taxon>
        <taxon>Mycobacteriaceae</taxon>
        <taxon>Mycolicibacterium</taxon>
    </lineage>
</organism>